<feature type="coiled-coil region" evidence="1">
    <location>
        <begin position="259"/>
        <end position="359"/>
    </location>
</feature>
<evidence type="ECO:0000313" key="3">
    <source>
        <dbReference type="Proteomes" id="UP000283295"/>
    </source>
</evidence>
<evidence type="ECO:0000313" key="2">
    <source>
        <dbReference type="EMBL" id="RGS43744.1"/>
    </source>
</evidence>
<dbReference type="Proteomes" id="UP000283295">
    <property type="component" value="Unassembled WGS sequence"/>
</dbReference>
<dbReference type="EMBL" id="QRVK01000004">
    <property type="protein sequence ID" value="RGS43744.1"/>
    <property type="molecule type" value="Genomic_DNA"/>
</dbReference>
<dbReference type="RefSeq" id="WP_119202100.1">
    <property type="nucleotide sequence ID" value="NZ_WQPE01000007.1"/>
</dbReference>
<gene>
    <name evidence="2" type="ORF">DWX94_02835</name>
</gene>
<proteinExistence type="predicted"/>
<dbReference type="OrthoDB" id="1766002at2"/>
<dbReference type="AlphaFoldDB" id="A0A3R5ZQ17"/>
<protein>
    <submittedName>
        <fullName evidence="2">Uncharacterized protein</fullName>
    </submittedName>
</protein>
<accession>A0A3R5ZQ17</accession>
<dbReference type="SUPFAM" id="SSF57997">
    <property type="entry name" value="Tropomyosin"/>
    <property type="match status" value="1"/>
</dbReference>
<organism evidence="2 3">
    <name type="scientific">Coprococcus eutactus</name>
    <dbReference type="NCBI Taxonomy" id="33043"/>
    <lineage>
        <taxon>Bacteria</taxon>
        <taxon>Bacillati</taxon>
        <taxon>Bacillota</taxon>
        <taxon>Clostridia</taxon>
        <taxon>Lachnospirales</taxon>
        <taxon>Lachnospiraceae</taxon>
        <taxon>Coprococcus</taxon>
    </lineage>
</organism>
<keyword evidence="1" id="KW-0175">Coiled coil</keyword>
<name>A0A3R5ZQ17_9FIRM</name>
<comment type="caution">
    <text evidence="2">The sequence shown here is derived from an EMBL/GenBank/DDBJ whole genome shotgun (WGS) entry which is preliminary data.</text>
</comment>
<reference evidence="2 3" key="1">
    <citation type="submission" date="2018-08" db="EMBL/GenBank/DDBJ databases">
        <title>A genome reference for cultivated species of the human gut microbiota.</title>
        <authorList>
            <person name="Zou Y."/>
            <person name="Xue W."/>
            <person name="Luo G."/>
        </authorList>
    </citation>
    <scope>NUCLEOTIDE SEQUENCE [LARGE SCALE GENOMIC DNA]</scope>
    <source>
        <strain evidence="2 3">AF22-21</strain>
    </source>
</reference>
<dbReference type="Gene3D" id="1.20.120.330">
    <property type="entry name" value="Nucleotidyltransferases domain 2"/>
    <property type="match status" value="1"/>
</dbReference>
<sequence>MTYTGNNNIHNGMIFDRAFKKILTLSSKAVTNMINGLFNTNYDPDTTTISYHWTEHQADTTLRNTLADTILILNSKDAYHMEAQITEDQEIIFRVFSYGYGYADVNKESLPSDKASHFNFVLHFPTPCIIFLGDVSSKVPDKYNLQLDFGDQKIYTYTVPTVKLADISAQELNNRKMVILIPFHLLKLRKLMAKNRSHDTICSLKKLVETDILGSIETNQQLGNITSSDAHQLISLTKKLYSYLYETYTESEEVHDMIDQSLELESDELVLKMQALEEKLKELNIKTAEVDAANAKLETTQAKLGATQAELDSAQNKLGATQAELTSTQNKLGATQAELDSAQAKLSDAESEIARLKKELEQAKR</sequence>
<evidence type="ECO:0000256" key="1">
    <source>
        <dbReference type="SAM" id="Coils"/>
    </source>
</evidence>